<dbReference type="SUPFAM" id="SSF53254">
    <property type="entry name" value="Phosphoglycerate mutase-like"/>
    <property type="match status" value="1"/>
</dbReference>
<dbReference type="InterPro" id="IPR013078">
    <property type="entry name" value="His_Pase_superF_clade-1"/>
</dbReference>
<accession>A0A9D1L0E9</accession>
<feature type="binding site" evidence="2">
    <location>
        <begin position="7"/>
        <end position="14"/>
    </location>
    <ligand>
        <name>substrate</name>
    </ligand>
</feature>
<dbReference type="SMART" id="SM00855">
    <property type="entry name" value="PGAM"/>
    <property type="match status" value="1"/>
</dbReference>
<reference evidence="3" key="2">
    <citation type="journal article" date="2021" name="PeerJ">
        <title>Extensive microbial diversity within the chicken gut microbiome revealed by metagenomics and culture.</title>
        <authorList>
            <person name="Gilroy R."/>
            <person name="Ravi A."/>
            <person name="Getino M."/>
            <person name="Pursley I."/>
            <person name="Horton D.L."/>
            <person name="Alikhan N.F."/>
            <person name="Baker D."/>
            <person name="Gharbi K."/>
            <person name="Hall N."/>
            <person name="Watson M."/>
            <person name="Adriaenssens E.M."/>
            <person name="Foster-Nyarko E."/>
            <person name="Jarju S."/>
            <person name="Secka A."/>
            <person name="Antonio M."/>
            <person name="Oren A."/>
            <person name="Chaudhuri R.R."/>
            <person name="La Ragione R."/>
            <person name="Hildebrand F."/>
            <person name="Pallen M.J."/>
        </authorList>
    </citation>
    <scope>NUCLEOTIDE SEQUENCE</scope>
    <source>
        <strain evidence="3">CHK195-11698</strain>
    </source>
</reference>
<proteinExistence type="predicted"/>
<dbReference type="GO" id="GO:0016791">
    <property type="term" value="F:phosphatase activity"/>
    <property type="evidence" value="ECO:0007669"/>
    <property type="project" value="TreeGrafter"/>
</dbReference>
<evidence type="ECO:0000256" key="2">
    <source>
        <dbReference type="PIRSR" id="PIRSR613078-2"/>
    </source>
</evidence>
<dbReference type="Gene3D" id="3.40.50.1240">
    <property type="entry name" value="Phosphoglycerate mutase-like"/>
    <property type="match status" value="1"/>
</dbReference>
<feature type="active site" description="Tele-phosphohistidine intermediate" evidence="1">
    <location>
        <position position="8"/>
    </location>
</feature>
<evidence type="ECO:0000313" key="4">
    <source>
        <dbReference type="Proteomes" id="UP000824175"/>
    </source>
</evidence>
<dbReference type="PANTHER" id="PTHR48100:SF1">
    <property type="entry name" value="HISTIDINE PHOSPHATASE FAMILY PROTEIN-RELATED"/>
    <property type="match status" value="1"/>
</dbReference>
<dbReference type="InterPro" id="IPR050275">
    <property type="entry name" value="PGM_Phosphatase"/>
</dbReference>
<evidence type="ECO:0000313" key="3">
    <source>
        <dbReference type="EMBL" id="HIU14563.1"/>
    </source>
</evidence>
<dbReference type="GO" id="GO:0005737">
    <property type="term" value="C:cytoplasm"/>
    <property type="evidence" value="ECO:0007669"/>
    <property type="project" value="TreeGrafter"/>
</dbReference>
<dbReference type="AlphaFoldDB" id="A0A9D1L0E9"/>
<dbReference type="EMBL" id="DVMJ01000097">
    <property type="protein sequence ID" value="HIU14563.1"/>
    <property type="molecule type" value="Genomic_DNA"/>
</dbReference>
<organism evidence="3 4">
    <name type="scientific">Candidatus Fimiplasma intestinipullorum</name>
    <dbReference type="NCBI Taxonomy" id="2840825"/>
    <lineage>
        <taxon>Bacteria</taxon>
        <taxon>Bacillati</taxon>
        <taxon>Bacillota</taxon>
        <taxon>Clostridia</taxon>
        <taxon>Eubacteriales</taxon>
        <taxon>Candidatus Fimiplasma</taxon>
    </lineage>
</organism>
<protein>
    <submittedName>
        <fullName evidence="3">Histidine phosphatase family protein</fullName>
    </submittedName>
</protein>
<dbReference type="PANTHER" id="PTHR48100">
    <property type="entry name" value="BROAD-SPECIFICITY PHOSPHATASE YOR283W-RELATED"/>
    <property type="match status" value="1"/>
</dbReference>
<dbReference type="InterPro" id="IPR029033">
    <property type="entry name" value="His_PPase_superfam"/>
</dbReference>
<feature type="active site" description="Proton donor/acceptor" evidence="1">
    <location>
        <position position="81"/>
    </location>
</feature>
<dbReference type="Pfam" id="PF00300">
    <property type="entry name" value="His_Phos_1"/>
    <property type="match status" value="1"/>
</dbReference>
<sequence>MRLYITRHGKTVWNQEGRFQGAKDSKLTEEGRQDAVTLGQYIQKIPFNAVYTSPLGRAKATTSLIFADRPWLIQEEPLLQEMNFGALEGMKISEIADTYSDIYDRLWNHPEKFDRCPGGGESFAEVTARVKQFLDRMADLEADENVFITTHGMYFIVLMGYIKGLQPKDFPLINRYVVRGCSLTCVSIDKNGYHILLEGDDHFLRDEARSTFLIQK</sequence>
<comment type="caution">
    <text evidence="3">The sequence shown here is derived from an EMBL/GenBank/DDBJ whole genome shotgun (WGS) entry which is preliminary data.</text>
</comment>
<dbReference type="CDD" id="cd07067">
    <property type="entry name" value="HP_PGM_like"/>
    <property type="match status" value="1"/>
</dbReference>
<feature type="binding site" evidence="2">
    <location>
        <position position="57"/>
    </location>
    <ligand>
        <name>substrate</name>
    </ligand>
</feature>
<reference evidence="3" key="1">
    <citation type="submission" date="2020-10" db="EMBL/GenBank/DDBJ databases">
        <authorList>
            <person name="Gilroy R."/>
        </authorList>
    </citation>
    <scope>NUCLEOTIDE SEQUENCE</scope>
    <source>
        <strain evidence="3">CHK195-11698</strain>
    </source>
</reference>
<dbReference type="Proteomes" id="UP000824175">
    <property type="component" value="Unassembled WGS sequence"/>
</dbReference>
<gene>
    <name evidence="3" type="ORF">IAD15_10945</name>
</gene>
<evidence type="ECO:0000256" key="1">
    <source>
        <dbReference type="PIRSR" id="PIRSR613078-1"/>
    </source>
</evidence>
<name>A0A9D1L0E9_9FIRM</name>